<evidence type="ECO:0000256" key="1">
    <source>
        <dbReference type="SAM" id="MobiDB-lite"/>
    </source>
</evidence>
<sequence>MEKASLMGRAKPQEQAADAAPQAVFVDPGKGTSTPKSEQAKPLVPRSRRELETAPRRIKQPTERVRLSVRIEQTVNARLTATCAVTGGGPQHVIEDALNLYFDALGVPEDLPLPQGERELRERTPRKRSHGTAHLDLAPIGVRLLPLTDARLTYACENMAMGPQDMVETALNAYFMRLKIPHHVEPNSVKKVLEGEIQA</sequence>
<evidence type="ECO:0000313" key="3">
    <source>
        <dbReference type="Proteomes" id="UP001501578"/>
    </source>
</evidence>
<evidence type="ECO:0000313" key="2">
    <source>
        <dbReference type="EMBL" id="GAA0918950.1"/>
    </source>
</evidence>
<accession>A0ABN1NY29</accession>
<reference evidence="2 3" key="1">
    <citation type="journal article" date="2019" name="Int. J. Syst. Evol. Microbiol.">
        <title>The Global Catalogue of Microorganisms (GCM) 10K type strain sequencing project: providing services to taxonomists for standard genome sequencing and annotation.</title>
        <authorList>
            <consortium name="The Broad Institute Genomics Platform"/>
            <consortium name="The Broad Institute Genome Sequencing Center for Infectious Disease"/>
            <person name="Wu L."/>
            <person name="Ma J."/>
        </authorList>
    </citation>
    <scope>NUCLEOTIDE SEQUENCE [LARGE SCALE GENOMIC DNA]</scope>
    <source>
        <strain evidence="2 3">JCM 11136</strain>
    </source>
</reference>
<feature type="compositionally biased region" description="Low complexity" evidence="1">
    <location>
        <begin position="13"/>
        <end position="23"/>
    </location>
</feature>
<organism evidence="2 3">
    <name type="scientific">Nonomuraea longicatena</name>
    <dbReference type="NCBI Taxonomy" id="83682"/>
    <lineage>
        <taxon>Bacteria</taxon>
        <taxon>Bacillati</taxon>
        <taxon>Actinomycetota</taxon>
        <taxon>Actinomycetes</taxon>
        <taxon>Streptosporangiales</taxon>
        <taxon>Streptosporangiaceae</taxon>
        <taxon>Nonomuraea</taxon>
    </lineage>
</organism>
<comment type="caution">
    <text evidence="2">The sequence shown here is derived from an EMBL/GenBank/DDBJ whole genome shotgun (WGS) entry which is preliminary data.</text>
</comment>
<dbReference type="EMBL" id="BAAAHQ010000007">
    <property type="protein sequence ID" value="GAA0918950.1"/>
    <property type="molecule type" value="Genomic_DNA"/>
</dbReference>
<feature type="compositionally biased region" description="Basic and acidic residues" evidence="1">
    <location>
        <begin position="47"/>
        <end position="63"/>
    </location>
</feature>
<name>A0ABN1NY29_9ACTN</name>
<keyword evidence="3" id="KW-1185">Reference proteome</keyword>
<dbReference type="Proteomes" id="UP001501578">
    <property type="component" value="Unassembled WGS sequence"/>
</dbReference>
<dbReference type="RefSeq" id="WP_343949090.1">
    <property type="nucleotide sequence ID" value="NZ_BAAAHQ010000007.1"/>
</dbReference>
<protein>
    <submittedName>
        <fullName evidence="2">Uncharacterized protein</fullName>
    </submittedName>
</protein>
<feature type="region of interest" description="Disordered" evidence="1">
    <location>
        <begin position="1"/>
        <end position="63"/>
    </location>
</feature>
<gene>
    <name evidence="2" type="ORF">GCM10009560_16230</name>
</gene>
<proteinExistence type="predicted"/>